<evidence type="ECO:0000256" key="2">
    <source>
        <dbReference type="SAM" id="MobiDB-lite"/>
    </source>
</evidence>
<evidence type="ECO:0000313" key="4">
    <source>
        <dbReference type="Proteomes" id="UP000201481"/>
    </source>
</evidence>
<reference evidence="3 4" key="1">
    <citation type="journal article" date="2010" name="Virology">
        <title>Broome virus, a new fusogenic Orthoreovirus species isolated from an Australian fruit bat.</title>
        <authorList>
            <person name="Thalmann C.M."/>
            <person name="Cummins D.M."/>
            <person name="Yu M."/>
            <person name="Lunt R."/>
            <person name="Pritchard L.I."/>
            <person name="Hansson E."/>
            <person name="Crameri S."/>
            <person name="Hyatt A."/>
            <person name="Wang L.F."/>
        </authorList>
    </citation>
    <scope>NUCLEOTIDE SEQUENCE [LARGE SCALE GENOMIC DNA]</scope>
</reference>
<keyword evidence="4" id="KW-1185">Reference proteome</keyword>
<dbReference type="Proteomes" id="UP000201481">
    <property type="component" value="Genome"/>
</dbReference>
<dbReference type="RefSeq" id="YP_003717776.1">
    <property type="nucleotide sequence ID" value="NC_014241.1"/>
</dbReference>
<feature type="region of interest" description="Disordered" evidence="2">
    <location>
        <begin position="1"/>
        <end position="22"/>
    </location>
</feature>
<evidence type="ECO:0000313" key="3">
    <source>
        <dbReference type="EMBL" id="ACU68605.1"/>
    </source>
</evidence>
<organism evidence="3 4">
    <name type="scientific">Broome reovirus</name>
    <dbReference type="NCBI Taxonomy" id="667093"/>
    <lineage>
        <taxon>Viruses</taxon>
        <taxon>Riboviria</taxon>
        <taxon>Orthornavirae</taxon>
        <taxon>Duplornaviricota</taxon>
        <taxon>Resentoviricetes</taxon>
        <taxon>Reovirales</taxon>
        <taxon>Spinareoviridae</taxon>
        <taxon>Orthoreovirus</taxon>
        <taxon>Orthoreovirus broomense</taxon>
        <taxon>Broome orthoreovirus</taxon>
    </lineage>
</organism>
<protein>
    <submittedName>
        <fullName evidence="3">Mu-class non-structural protein</fullName>
    </submittedName>
</protein>
<dbReference type="KEGG" id="vg:9295423"/>
<keyword evidence="1" id="KW-0175">Coiled coil</keyword>
<sequence>MSKEKRVLKLPRRGQTSGSVKTEARVARSVAEPFVSAFDTDQSLIMHPEERLTLAYNLSDGGEVLIDDVLPISYGYLKNHQTVINSLASWLSDPNREWRKGQKDVCLIRKGMTLSEIINRIRRYVNSAYGIKMSDESMLAISDALNQEMLDYVVHSSASDVPIEETLTEEESISVAIERSLNSVEGRESCPDVERSVILDASSGDVKVLVSSNFEGPSAGRYNQEDYNESRGAFLGHVVHTLPEGHPPSIDFLARYLAIVPTSIAGEWRETNHIGELIYHPQDVFDCQTTFNTLVHNETLTLLAGDIKVAKYRLHDVTSILSGHAVARAAKEQSEYDRLSAKAMVLFFTPRAVEWAMQSGLTDSVFNGLHVRVCIGFDPFYTRMTQNGVILAATLLDDKFNLKSKQRMVRRMIPSRGNMFADDCFRRYYKGNWMRCGDFYSQAFLVREADEHGMAVLDVNYNHDERITNLKQRISELMTVEKPTPKPRSSVKNVLLQSYIEAHKCVNVTTEEQEKLRRVLPDLEVFNATLERRYAEYKRVVAKYESIGESRAQPTTDGLQSSVMNLEHSLSIYEHERMELKSMIDQMRMVNEMLESRNNELEKEIVSYEHALAVNAKKLHQVASSSARPGVDGNYYTSGELLVDPPDFADVSTTIPAMDEI</sequence>
<accession>D6MM25</accession>
<dbReference type="EMBL" id="GQ258982">
    <property type="protein sequence ID" value="ACU68605.1"/>
    <property type="molecule type" value="Genomic_RNA"/>
</dbReference>
<dbReference type="OrthoDB" id="16418at10239"/>
<proteinExistence type="predicted"/>
<feature type="coiled-coil region" evidence="1">
    <location>
        <begin position="584"/>
        <end position="611"/>
    </location>
</feature>
<name>D6MM25_9REOV</name>
<evidence type="ECO:0000256" key="1">
    <source>
        <dbReference type="SAM" id="Coils"/>
    </source>
</evidence>
<dbReference type="GeneID" id="9295423"/>